<evidence type="ECO:0000256" key="2">
    <source>
        <dbReference type="SAM" id="Phobius"/>
    </source>
</evidence>
<evidence type="ECO:0000313" key="4">
    <source>
        <dbReference type="Proteomes" id="UP000663505"/>
    </source>
</evidence>
<keyword evidence="2" id="KW-0472">Membrane</keyword>
<keyword evidence="2" id="KW-1133">Transmembrane helix</keyword>
<dbReference type="AlphaFoldDB" id="A0A9X7VUT3"/>
<dbReference type="KEGG" id="afx:JZ786_13585"/>
<evidence type="ECO:0000256" key="1">
    <source>
        <dbReference type="SAM" id="MobiDB-lite"/>
    </source>
</evidence>
<reference evidence="3 4" key="1">
    <citation type="submission" date="2021-02" db="EMBL/GenBank/DDBJ databases">
        <title>Alicyclobacillus curvatus sp. nov. and Alicyclobacillus mengziensis sp. nov., two acidophilic bacteria isolated from acid mine drainage.</title>
        <authorList>
            <person name="Huang Y."/>
        </authorList>
    </citation>
    <scope>NUCLEOTIDE SEQUENCE [LARGE SCALE GENOMIC DNA]</scope>
    <source>
        <strain evidence="3 4">S30H14</strain>
    </source>
</reference>
<keyword evidence="2" id="KW-0812">Transmembrane</keyword>
<keyword evidence="4" id="KW-1185">Reference proteome</keyword>
<feature type="region of interest" description="Disordered" evidence="1">
    <location>
        <begin position="28"/>
        <end position="66"/>
    </location>
</feature>
<feature type="compositionally biased region" description="Basic and acidic residues" evidence="1">
    <location>
        <begin position="36"/>
        <end position="56"/>
    </location>
</feature>
<organism evidence="3 4">
    <name type="scientific">Alicyclobacillus mengziensis</name>
    <dbReference type="NCBI Taxonomy" id="2931921"/>
    <lineage>
        <taxon>Bacteria</taxon>
        <taxon>Bacillati</taxon>
        <taxon>Bacillota</taxon>
        <taxon>Bacilli</taxon>
        <taxon>Bacillales</taxon>
        <taxon>Alicyclobacillaceae</taxon>
        <taxon>Alicyclobacillus</taxon>
    </lineage>
</organism>
<dbReference type="EMBL" id="CP071182">
    <property type="protein sequence ID" value="QSO45594.1"/>
    <property type="molecule type" value="Genomic_DNA"/>
</dbReference>
<sequence length="66" mass="7762">MLKNILWGIVAMVIVAFAVFSEYKRRKTHIDKRRRPQTENEKEIAKQTAIEKEKSRRYPPGGNGLY</sequence>
<accession>A0A9X7VUT3</accession>
<proteinExistence type="predicted"/>
<feature type="transmembrane region" description="Helical" evidence="2">
    <location>
        <begin position="6"/>
        <end position="23"/>
    </location>
</feature>
<gene>
    <name evidence="3" type="ORF">JZ786_13585</name>
</gene>
<evidence type="ECO:0000313" key="3">
    <source>
        <dbReference type="EMBL" id="QSO45594.1"/>
    </source>
</evidence>
<name>A0A9X7VUT3_9BACL</name>
<dbReference type="Proteomes" id="UP000663505">
    <property type="component" value="Chromosome"/>
</dbReference>
<dbReference type="RefSeq" id="WP_206654963.1">
    <property type="nucleotide sequence ID" value="NZ_CP071182.1"/>
</dbReference>
<protein>
    <submittedName>
        <fullName evidence="3">Uncharacterized protein</fullName>
    </submittedName>
</protein>